<accession>A0A381R2L7</accession>
<reference evidence="2" key="1">
    <citation type="submission" date="2018-05" db="EMBL/GenBank/DDBJ databases">
        <authorList>
            <person name="Lanie J.A."/>
            <person name="Ng W.-L."/>
            <person name="Kazmierczak K.M."/>
            <person name="Andrzejewski T.M."/>
            <person name="Davidsen T.M."/>
            <person name="Wayne K.J."/>
            <person name="Tettelin H."/>
            <person name="Glass J.I."/>
            <person name="Rusch D."/>
            <person name="Podicherti R."/>
            <person name="Tsui H.-C.T."/>
            <person name="Winkler M.E."/>
        </authorList>
    </citation>
    <scope>NUCLEOTIDE SEQUENCE</scope>
</reference>
<evidence type="ECO:0000256" key="1">
    <source>
        <dbReference type="SAM" id="Phobius"/>
    </source>
</evidence>
<dbReference type="AlphaFoldDB" id="A0A381R2L7"/>
<keyword evidence="1" id="KW-1133">Transmembrane helix</keyword>
<name>A0A381R2L7_9ZZZZ</name>
<protein>
    <submittedName>
        <fullName evidence="2">Uncharacterized protein</fullName>
    </submittedName>
</protein>
<organism evidence="2">
    <name type="scientific">marine metagenome</name>
    <dbReference type="NCBI Taxonomy" id="408172"/>
    <lineage>
        <taxon>unclassified sequences</taxon>
        <taxon>metagenomes</taxon>
        <taxon>ecological metagenomes</taxon>
    </lineage>
</organism>
<dbReference type="EMBL" id="UINC01001660">
    <property type="protein sequence ID" value="SUZ85995.1"/>
    <property type="molecule type" value="Genomic_DNA"/>
</dbReference>
<keyword evidence="1" id="KW-0472">Membrane</keyword>
<evidence type="ECO:0000313" key="2">
    <source>
        <dbReference type="EMBL" id="SUZ85995.1"/>
    </source>
</evidence>
<sequence length="61" mass="7378">MFSKGQLIFAIIFIILFSGVITYTYFKDRQIHRLYYKKTYIILLIFLLFIATIAIYSNLFR</sequence>
<keyword evidence="1" id="KW-0812">Transmembrane</keyword>
<proteinExistence type="predicted"/>
<feature type="transmembrane region" description="Helical" evidence="1">
    <location>
        <begin position="6"/>
        <end position="26"/>
    </location>
</feature>
<feature type="transmembrane region" description="Helical" evidence="1">
    <location>
        <begin position="38"/>
        <end position="59"/>
    </location>
</feature>
<gene>
    <name evidence="2" type="ORF">METZ01_LOCUS38849</name>
</gene>